<dbReference type="Gene3D" id="2.60.40.10">
    <property type="entry name" value="Immunoglobulins"/>
    <property type="match status" value="1"/>
</dbReference>
<evidence type="ECO:0000313" key="5">
    <source>
        <dbReference type="Proteomes" id="UP000322887"/>
    </source>
</evidence>
<proteinExistence type="predicted"/>
<keyword evidence="2" id="KW-0732">Signal</keyword>
<dbReference type="PROSITE" id="PS50853">
    <property type="entry name" value="FN3"/>
    <property type="match status" value="1"/>
</dbReference>
<evidence type="ECO:0000259" key="3">
    <source>
        <dbReference type="PROSITE" id="PS50853"/>
    </source>
</evidence>
<name>A0ABX5YRF9_9PLAN</name>
<feature type="domain" description="Fibronectin type-III" evidence="3">
    <location>
        <begin position="34"/>
        <end position="140"/>
    </location>
</feature>
<keyword evidence="1" id="KW-0812">Transmembrane</keyword>
<dbReference type="CDD" id="cd00063">
    <property type="entry name" value="FN3"/>
    <property type="match status" value="1"/>
</dbReference>
<dbReference type="EMBL" id="CP042910">
    <property type="protein sequence ID" value="QEG18165.1"/>
    <property type="molecule type" value="Genomic_DNA"/>
</dbReference>
<dbReference type="RefSeq" id="WP_002647620.1">
    <property type="nucleotide sequence ID" value="NZ_CP042910.1"/>
</dbReference>
<keyword evidence="1" id="KW-0472">Membrane</keyword>
<dbReference type="InterPro" id="IPR046642">
    <property type="entry name" value="DUF6754"/>
</dbReference>
<feature type="chain" id="PRO_5047191280" description="Fibronectin type-III domain-containing protein" evidence="2">
    <location>
        <begin position="29"/>
        <end position="420"/>
    </location>
</feature>
<dbReference type="InterPro" id="IPR003961">
    <property type="entry name" value="FN3_dom"/>
</dbReference>
<dbReference type="InterPro" id="IPR036116">
    <property type="entry name" value="FN3_sf"/>
</dbReference>
<dbReference type="SMART" id="SM00060">
    <property type="entry name" value="FN3"/>
    <property type="match status" value="1"/>
</dbReference>
<keyword evidence="5" id="KW-1185">Reference proteome</keyword>
<dbReference type="InterPro" id="IPR013783">
    <property type="entry name" value="Ig-like_fold"/>
</dbReference>
<accession>A0ABX5YRF9</accession>
<dbReference type="Proteomes" id="UP000322887">
    <property type="component" value="Chromosome"/>
</dbReference>
<protein>
    <recommendedName>
        <fullName evidence="3">Fibronectin type-III domain-containing protein</fullName>
    </recommendedName>
</protein>
<evidence type="ECO:0000256" key="1">
    <source>
        <dbReference type="SAM" id="Phobius"/>
    </source>
</evidence>
<organism evidence="4 5">
    <name type="scientific">Gimesia maris</name>
    <dbReference type="NCBI Taxonomy" id="122"/>
    <lineage>
        <taxon>Bacteria</taxon>
        <taxon>Pseudomonadati</taxon>
        <taxon>Planctomycetota</taxon>
        <taxon>Planctomycetia</taxon>
        <taxon>Planctomycetales</taxon>
        <taxon>Planctomycetaceae</taxon>
        <taxon>Gimesia</taxon>
    </lineage>
</organism>
<gene>
    <name evidence="4" type="ORF">GmarT_40500</name>
</gene>
<keyword evidence="1" id="KW-1133">Transmembrane helix</keyword>
<feature type="transmembrane region" description="Helical" evidence="1">
    <location>
        <begin position="147"/>
        <end position="166"/>
    </location>
</feature>
<evidence type="ECO:0000313" key="4">
    <source>
        <dbReference type="EMBL" id="QEG18165.1"/>
    </source>
</evidence>
<sequence length="420" mass="45863">MQYWNHKVCLKTPLLLLIFASGFSGVRAAEPPAPPTDFRAEDVPGDAGTAIDLFWTLSPDDKPDLKPRKVLRYVISRKAVDVENAKFENIGEPTYRVNTFRDSNCEPDTPYLYRIEAVGQESMTSPPAVIKEPIVATLQWFNLQRSWFAVFVVLICGSVIFFIRLARSGKKLKVRKIAGLEAINDAVGRATEMGRSCLFVPGIQDINDIQTVAGITILAQVAETTADYRAQLEVPTSRSLVMTTARDTVEAAYLSAGRPDEYNEDDIYYITDEQFGYVASVTGKMVRDKPAACFYMGAFYAESLILAETGNSVGAIQIAGTAMPTQLPFFVAACDFTLIGEEFFAASAYLSGEPQQLGSLKGQDFGKLVGGLLLVAGCLIMTVSSIQSRGVPPDNEEPTYLQSASNYIIQNILGKGGFKS</sequence>
<dbReference type="SUPFAM" id="SSF49265">
    <property type="entry name" value="Fibronectin type III"/>
    <property type="match status" value="1"/>
</dbReference>
<reference evidence="4 5" key="1">
    <citation type="submission" date="2019-08" db="EMBL/GenBank/DDBJ databases">
        <title>Deep-cultivation of Planctomycetes and their phenomic and genomic characterization uncovers novel biology.</title>
        <authorList>
            <person name="Wiegand S."/>
            <person name="Jogler M."/>
            <person name="Boedeker C."/>
            <person name="Pinto D."/>
            <person name="Vollmers J."/>
            <person name="Rivas-Marin E."/>
            <person name="Kohn T."/>
            <person name="Peeters S.H."/>
            <person name="Heuer A."/>
            <person name="Rast P."/>
            <person name="Oberbeckmann S."/>
            <person name="Bunk B."/>
            <person name="Jeske O."/>
            <person name="Meyerdierks A."/>
            <person name="Storesund J.E."/>
            <person name="Kallscheuer N."/>
            <person name="Luecker S."/>
            <person name="Lage O.M."/>
            <person name="Pohl T."/>
            <person name="Merkel B.J."/>
            <person name="Hornburger P."/>
            <person name="Mueller R.-W."/>
            <person name="Bruemmer F."/>
            <person name="Labrenz M."/>
            <person name="Spormann A.M."/>
            <person name="Op den Camp H."/>
            <person name="Overmann J."/>
            <person name="Amann R."/>
            <person name="Jetten M.S.M."/>
            <person name="Mascher T."/>
            <person name="Medema M.H."/>
            <person name="Devos D.P."/>
            <person name="Kaster A.-K."/>
            <person name="Ovreas L."/>
            <person name="Rohde M."/>
            <person name="Galperin M.Y."/>
            <person name="Jogler C."/>
        </authorList>
    </citation>
    <scope>NUCLEOTIDE SEQUENCE [LARGE SCALE GENOMIC DNA]</scope>
    <source>
        <strain evidence="4 5">DSM 8797</strain>
    </source>
</reference>
<dbReference type="Pfam" id="PF20539">
    <property type="entry name" value="DUF6754"/>
    <property type="match status" value="1"/>
</dbReference>
<evidence type="ECO:0000256" key="2">
    <source>
        <dbReference type="SAM" id="SignalP"/>
    </source>
</evidence>
<feature type="signal peptide" evidence="2">
    <location>
        <begin position="1"/>
        <end position="28"/>
    </location>
</feature>
<dbReference type="GeneID" id="98648536"/>